<accession>A0A2M7FZS6</accession>
<gene>
    <name evidence="10" type="ORF">COW36_19950</name>
</gene>
<feature type="active site" description="Charge relay system" evidence="5 6">
    <location>
        <position position="207"/>
    </location>
</feature>
<feature type="domain" description="Peptidase S8/S53" evidence="9">
    <location>
        <begin position="151"/>
        <end position="437"/>
    </location>
</feature>
<evidence type="ECO:0000256" key="2">
    <source>
        <dbReference type="ARBA" id="ARBA00022670"/>
    </source>
</evidence>
<sequence>MSFQRSHCCRFLGASVLLLALAGCQQALNTEPQQFSPPAVLGHEILVRYQLPPAIPPVGLTLINRDLNLYAWRVPQGHQLAQDLQNFQRDPQIRYAEVSQIYPMEPFQVADLPDTPEAFAAEIFPKMESLWNLKTIQVPEAWKQLQNPQPVKVAIIDSGVDPQHPFLKQNLLPLEDIWNEVQGKDILRNLRDPSFNQDYQGRDGNGHGTHIAGIIQMVANQGKPEGPIQILPIKATNLEGATDAHLLTQALQRAMDKDAELINLSIGTVGLRNPSGSQALKDMVALVQTKGIAIVAATGNESQRSRSAVARISAPAFYEGVISVGAVTDQLQIADYSNGGPEIELVAPGGGSKLQGGEKILSTWPTYPTLENFKLAVETLGYASTSGTSMATPHVTGTLALILSQEPHLNPTQLRARLMVTATPMVKTGFDSASGWGRLDAFKALTFKADDAN</sequence>
<protein>
    <recommendedName>
        <fullName evidence="9">Peptidase S8/S53 domain-containing protein</fullName>
    </recommendedName>
</protein>
<evidence type="ECO:0000313" key="10">
    <source>
        <dbReference type="EMBL" id="PIW14922.1"/>
    </source>
</evidence>
<evidence type="ECO:0000256" key="8">
    <source>
        <dbReference type="SAM" id="SignalP"/>
    </source>
</evidence>
<dbReference type="EMBL" id="PFFQ01000055">
    <property type="protein sequence ID" value="PIW14922.1"/>
    <property type="molecule type" value="Genomic_DNA"/>
</dbReference>
<dbReference type="Gene3D" id="3.40.50.200">
    <property type="entry name" value="Peptidase S8/S53 domain"/>
    <property type="match status" value="1"/>
</dbReference>
<reference evidence="10 11" key="1">
    <citation type="submission" date="2017-09" db="EMBL/GenBank/DDBJ databases">
        <title>Depth-based differentiation of microbial function through sediment-hosted aquifers and enrichment of novel symbionts in the deep terrestrial subsurface.</title>
        <authorList>
            <person name="Probst A.J."/>
            <person name="Ladd B."/>
            <person name="Jarett J.K."/>
            <person name="Geller-Mcgrath D.E."/>
            <person name="Sieber C.M."/>
            <person name="Emerson J.B."/>
            <person name="Anantharaman K."/>
            <person name="Thomas B.C."/>
            <person name="Malmstrom R."/>
            <person name="Stieglmeier M."/>
            <person name="Klingl A."/>
            <person name="Woyke T."/>
            <person name="Ryan C.M."/>
            <person name="Banfield J.F."/>
        </authorList>
    </citation>
    <scope>NUCLEOTIDE SEQUENCE [LARGE SCALE GENOMIC DNA]</scope>
    <source>
        <strain evidence="10">CG17_big_fil_post_rev_8_21_14_2_50_48_46</strain>
    </source>
</reference>
<dbReference type="PANTHER" id="PTHR43806">
    <property type="entry name" value="PEPTIDASE S8"/>
    <property type="match status" value="1"/>
</dbReference>
<dbReference type="Pfam" id="PF00082">
    <property type="entry name" value="Peptidase_S8"/>
    <property type="match status" value="1"/>
</dbReference>
<evidence type="ECO:0000259" key="9">
    <source>
        <dbReference type="Pfam" id="PF00082"/>
    </source>
</evidence>
<organism evidence="10 11">
    <name type="scientific">bacterium (Candidatus Blackallbacteria) CG17_big_fil_post_rev_8_21_14_2_50_48_46</name>
    <dbReference type="NCBI Taxonomy" id="2014261"/>
    <lineage>
        <taxon>Bacteria</taxon>
        <taxon>Candidatus Blackallbacteria</taxon>
    </lineage>
</organism>
<keyword evidence="8" id="KW-0732">Signal</keyword>
<evidence type="ECO:0000256" key="3">
    <source>
        <dbReference type="ARBA" id="ARBA00022801"/>
    </source>
</evidence>
<dbReference type="PROSITE" id="PS00138">
    <property type="entry name" value="SUBTILASE_SER"/>
    <property type="match status" value="1"/>
</dbReference>
<dbReference type="PRINTS" id="PR00723">
    <property type="entry name" value="SUBTILISIN"/>
</dbReference>
<dbReference type="InterPro" id="IPR000209">
    <property type="entry name" value="Peptidase_S8/S53_dom"/>
</dbReference>
<dbReference type="AlphaFoldDB" id="A0A2M7FZS6"/>
<evidence type="ECO:0000256" key="5">
    <source>
        <dbReference type="PIRSR" id="PIRSR615500-1"/>
    </source>
</evidence>
<keyword evidence="3 6" id="KW-0378">Hydrolase</keyword>
<dbReference type="GO" id="GO:0006508">
    <property type="term" value="P:proteolysis"/>
    <property type="evidence" value="ECO:0007669"/>
    <property type="project" value="UniProtKB-KW"/>
</dbReference>
<dbReference type="Proteomes" id="UP000231019">
    <property type="component" value="Unassembled WGS sequence"/>
</dbReference>
<dbReference type="SUPFAM" id="SSF52743">
    <property type="entry name" value="Subtilisin-like"/>
    <property type="match status" value="1"/>
</dbReference>
<dbReference type="InterPro" id="IPR050131">
    <property type="entry name" value="Peptidase_S8_subtilisin-like"/>
</dbReference>
<name>A0A2M7FZS6_9BACT</name>
<evidence type="ECO:0000256" key="7">
    <source>
        <dbReference type="RuleBase" id="RU003355"/>
    </source>
</evidence>
<feature type="active site" description="Charge relay system" evidence="5 6">
    <location>
        <position position="157"/>
    </location>
</feature>
<comment type="caution">
    <text evidence="10">The sequence shown here is derived from an EMBL/GenBank/DDBJ whole genome shotgun (WGS) entry which is preliminary data.</text>
</comment>
<feature type="chain" id="PRO_5014934901" description="Peptidase S8/S53 domain-containing protein" evidence="8">
    <location>
        <begin position="28"/>
        <end position="453"/>
    </location>
</feature>
<comment type="similarity">
    <text evidence="1 6 7">Belongs to the peptidase S8 family.</text>
</comment>
<evidence type="ECO:0000256" key="6">
    <source>
        <dbReference type="PROSITE-ProRule" id="PRU01240"/>
    </source>
</evidence>
<keyword evidence="2 6" id="KW-0645">Protease</keyword>
<feature type="signal peptide" evidence="8">
    <location>
        <begin position="1"/>
        <end position="27"/>
    </location>
</feature>
<dbReference type="InterPro" id="IPR023828">
    <property type="entry name" value="Peptidase_S8_Ser-AS"/>
</dbReference>
<keyword evidence="4 6" id="KW-0720">Serine protease</keyword>
<proteinExistence type="inferred from homology"/>
<dbReference type="InterPro" id="IPR015500">
    <property type="entry name" value="Peptidase_S8_subtilisin-rel"/>
</dbReference>
<evidence type="ECO:0000256" key="1">
    <source>
        <dbReference type="ARBA" id="ARBA00011073"/>
    </source>
</evidence>
<evidence type="ECO:0000256" key="4">
    <source>
        <dbReference type="ARBA" id="ARBA00022825"/>
    </source>
</evidence>
<dbReference type="PROSITE" id="PS51257">
    <property type="entry name" value="PROKAR_LIPOPROTEIN"/>
    <property type="match status" value="1"/>
</dbReference>
<evidence type="ECO:0000313" key="11">
    <source>
        <dbReference type="Proteomes" id="UP000231019"/>
    </source>
</evidence>
<dbReference type="PROSITE" id="PS00136">
    <property type="entry name" value="SUBTILASE_ASP"/>
    <property type="match status" value="1"/>
</dbReference>
<dbReference type="InterPro" id="IPR023827">
    <property type="entry name" value="Peptidase_S8_Asp-AS"/>
</dbReference>
<dbReference type="PROSITE" id="PS51892">
    <property type="entry name" value="SUBTILASE"/>
    <property type="match status" value="1"/>
</dbReference>
<dbReference type="GO" id="GO:0004252">
    <property type="term" value="F:serine-type endopeptidase activity"/>
    <property type="evidence" value="ECO:0007669"/>
    <property type="project" value="UniProtKB-UniRule"/>
</dbReference>
<feature type="active site" description="Charge relay system" evidence="5 6">
    <location>
        <position position="389"/>
    </location>
</feature>
<dbReference type="InterPro" id="IPR036852">
    <property type="entry name" value="Peptidase_S8/S53_dom_sf"/>
</dbReference>
<dbReference type="PANTHER" id="PTHR43806:SF11">
    <property type="entry name" value="CEREVISIN-RELATED"/>
    <property type="match status" value="1"/>
</dbReference>